<dbReference type="RefSeq" id="WP_096819261.1">
    <property type="nucleotide sequence ID" value="NZ_JXJU01000034.1"/>
</dbReference>
<dbReference type="InterPro" id="IPR003374">
    <property type="entry name" value="ApbE-like_sf"/>
</dbReference>
<keyword evidence="5" id="KW-0808">Transferase</keyword>
<dbReference type="EMBL" id="JXJU01000034">
    <property type="protein sequence ID" value="PCR98687.1"/>
    <property type="molecule type" value="Genomic_DNA"/>
</dbReference>
<comment type="cofactor">
    <cofactor evidence="1">
        <name>Mg(2+)</name>
        <dbReference type="ChEBI" id="CHEBI:18420"/>
    </cofactor>
</comment>
<name>A0A2A5RHZ2_9LACT</name>
<dbReference type="OrthoDB" id="9778595at2"/>
<keyword evidence="12" id="KW-1185">Reference proteome</keyword>
<evidence type="ECO:0000256" key="9">
    <source>
        <dbReference type="ARBA" id="ARBA00031306"/>
    </source>
</evidence>
<evidence type="ECO:0000256" key="1">
    <source>
        <dbReference type="ARBA" id="ARBA00001946"/>
    </source>
</evidence>
<reference evidence="11 12" key="1">
    <citation type="submission" date="2014-12" db="EMBL/GenBank/DDBJ databases">
        <title>Draft genome sequences of 10 type strains of Lactococcus.</title>
        <authorList>
            <person name="Sun Z."/>
            <person name="Zhong Z."/>
            <person name="Liu W."/>
            <person name="Zhang W."/>
            <person name="Zhang H."/>
        </authorList>
    </citation>
    <scope>NUCLEOTIDE SEQUENCE [LARGE SCALE GENOMIC DNA]</scope>
    <source>
        <strain evidence="11 12">JCM 16395</strain>
    </source>
</reference>
<dbReference type="Pfam" id="PF02424">
    <property type="entry name" value="ApbE"/>
    <property type="match status" value="2"/>
</dbReference>
<comment type="caution">
    <text evidence="11">The sequence shown here is derived from an EMBL/GenBank/DDBJ whole genome shotgun (WGS) entry which is preliminary data.</text>
</comment>
<keyword evidence="6" id="KW-0479">Metal-binding</keyword>
<organism evidence="11 12">
    <name type="scientific">Lactococcus fujiensis JCM 16395</name>
    <dbReference type="NCBI Taxonomy" id="1291764"/>
    <lineage>
        <taxon>Bacteria</taxon>
        <taxon>Bacillati</taxon>
        <taxon>Bacillota</taxon>
        <taxon>Bacilli</taxon>
        <taxon>Lactobacillales</taxon>
        <taxon>Streptococcaceae</taxon>
        <taxon>Lactococcus</taxon>
    </lineage>
</organism>
<evidence type="ECO:0000256" key="4">
    <source>
        <dbReference type="ARBA" id="ARBA00022630"/>
    </source>
</evidence>
<dbReference type="EC" id="2.7.1.180" evidence="2"/>
<evidence type="ECO:0000256" key="5">
    <source>
        <dbReference type="ARBA" id="ARBA00022679"/>
    </source>
</evidence>
<accession>A0A2A5RHZ2</accession>
<dbReference type="Proteomes" id="UP000218181">
    <property type="component" value="Unassembled WGS sequence"/>
</dbReference>
<evidence type="ECO:0000256" key="7">
    <source>
        <dbReference type="ARBA" id="ARBA00022827"/>
    </source>
</evidence>
<keyword evidence="4" id="KW-0285">Flavoprotein</keyword>
<keyword evidence="11" id="KW-0449">Lipoprotein</keyword>
<evidence type="ECO:0000256" key="10">
    <source>
        <dbReference type="ARBA" id="ARBA00048540"/>
    </source>
</evidence>
<gene>
    <name evidence="11" type="ORF">RT41_GL001194</name>
</gene>
<proteinExistence type="predicted"/>
<dbReference type="PANTHER" id="PTHR30040:SF2">
    <property type="entry name" value="FAD:PROTEIN FMN TRANSFERASE"/>
    <property type="match status" value="1"/>
</dbReference>
<evidence type="ECO:0000313" key="12">
    <source>
        <dbReference type="Proteomes" id="UP000218181"/>
    </source>
</evidence>
<evidence type="ECO:0000313" key="11">
    <source>
        <dbReference type="EMBL" id="PCR98687.1"/>
    </source>
</evidence>
<dbReference type="PANTHER" id="PTHR30040">
    <property type="entry name" value="THIAMINE BIOSYNTHESIS LIPOPROTEIN APBE"/>
    <property type="match status" value="1"/>
</dbReference>
<sequence>MNIIQKNLTKHTMYTLVHKTMGTVFTTQIIANERLSQCEEKKVIKHQRLLENYLEQVDARFSTYLNDSEVSLFNRGEIKITEVSDVFIFVFSSCFAAKLATNEAFDANYNDKFDPSGFVKGWSIETGLNNFLKPLFKIEHIQAINLIGGGDMQFETRNGSNWVFDIGIVNPYSKKEIIKTLALTTGAIATSGISERGEHIYRRNKSVLQATVVGTSLQETDVWATALMVNPKASLPKNITGFVFYALEGDENVKNS</sequence>
<comment type="catalytic activity">
    <reaction evidence="10">
        <text>L-threonyl-[protein] + FAD = FMN-L-threonyl-[protein] + AMP + H(+)</text>
        <dbReference type="Rhea" id="RHEA:36847"/>
        <dbReference type="Rhea" id="RHEA-COMP:11060"/>
        <dbReference type="Rhea" id="RHEA-COMP:11061"/>
        <dbReference type="ChEBI" id="CHEBI:15378"/>
        <dbReference type="ChEBI" id="CHEBI:30013"/>
        <dbReference type="ChEBI" id="CHEBI:57692"/>
        <dbReference type="ChEBI" id="CHEBI:74257"/>
        <dbReference type="ChEBI" id="CHEBI:456215"/>
        <dbReference type="EC" id="2.7.1.180"/>
    </reaction>
</comment>
<dbReference type="GO" id="GO:0046872">
    <property type="term" value="F:metal ion binding"/>
    <property type="evidence" value="ECO:0007669"/>
    <property type="project" value="UniProtKB-KW"/>
</dbReference>
<evidence type="ECO:0000256" key="3">
    <source>
        <dbReference type="ARBA" id="ARBA00016337"/>
    </source>
</evidence>
<dbReference type="InterPro" id="IPR024932">
    <property type="entry name" value="ApbE"/>
</dbReference>
<dbReference type="AlphaFoldDB" id="A0A2A5RHZ2"/>
<keyword evidence="8" id="KW-0460">Magnesium</keyword>
<evidence type="ECO:0000256" key="2">
    <source>
        <dbReference type="ARBA" id="ARBA00011955"/>
    </source>
</evidence>
<evidence type="ECO:0000256" key="6">
    <source>
        <dbReference type="ARBA" id="ARBA00022723"/>
    </source>
</evidence>
<keyword evidence="7" id="KW-0274">FAD</keyword>
<dbReference type="SUPFAM" id="SSF143631">
    <property type="entry name" value="ApbE-like"/>
    <property type="match status" value="1"/>
</dbReference>
<dbReference type="GO" id="GO:0016740">
    <property type="term" value="F:transferase activity"/>
    <property type="evidence" value="ECO:0007669"/>
    <property type="project" value="UniProtKB-KW"/>
</dbReference>
<evidence type="ECO:0000256" key="8">
    <source>
        <dbReference type="ARBA" id="ARBA00022842"/>
    </source>
</evidence>
<dbReference type="STRING" id="1291764.GCA_001311235_03204"/>
<protein>
    <recommendedName>
        <fullName evidence="3">FAD:protein FMN transferase</fullName>
        <ecNumber evidence="2">2.7.1.180</ecNumber>
    </recommendedName>
    <alternativeName>
        <fullName evidence="9">Flavin transferase</fullName>
    </alternativeName>
</protein>
<dbReference type="Gene3D" id="3.10.520.10">
    <property type="entry name" value="ApbE-like domains"/>
    <property type="match status" value="2"/>
</dbReference>